<dbReference type="InParanoid" id="A0A317XYP7"/>
<organism evidence="2 3">
    <name type="scientific">Testicularia cyperi</name>
    <dbReference type="NCBI Taxonomy" id="1882483"/>
    <lineage>
        <taxon>Eukaryota</taxon>
        <taxon>Fungi</taxon>
        <taxon>Dikarya</taxon>
        <taxon>Basidiomycota</taxon>
        <taxon>Ustilaginomycotina</taxon>
        <taxon>Ustilaginomycetes</taxon>
        <taxon>Ustilaginales</taxon>
        <taxon>Anthracoideaceae</taxon>
        <taxon>Testicularia</taxon>
    </lineage>
</organism>
<dbReference type="EMBL" id="KZ819188">
    <property type="protein sequence ID" value="PWZ03394.1"/>
    <property type="molecule type" value="Genomic_DNA"/>
</dbReference>
<name>A0A317XYP7_9BASI</name>
<feature type="region of interest" description="Disordered" evidence="1">
    <location>
        <begin position="1"/>
        <end position="21"/>
    </location>
</feature>
<dbReference type="Proteomes" id="UP000246740">
    <property type="component" value="Unassembled WGS sequence"/>
</dbReference>
<dbReference type="AlphaFoldDB" id="A0A317XYP7"/>
<protein>
    <submittedName>
        <fullName evidence="2">Uncharacterized protein</fullName>
    </submittedName>
</protein>
<evidence type="ECO:0000313" key="3">
    <source>
        <dbReference type="Proteomes" id="UP000246740"/>
    </source>
</evidence>
<accession>A0A317XYP7</accession>
<evidence type="ECO:0000313" key="2">
    <source>
        <dbReference type="EMBL" id="PWZ03394.1"/>
    </source>
</evidence>
<reference evidence="2 3" key="1">
    <citation type="journal article" date="2018" name="Mol. Biol. Evol.">
        <title>Broad Genomic Sampling Reveals a Smut Pathogenic Ancestry of the Fungal Clade Ustilaginomycotina.</title>
        <authorList>
            <person name="Kijpornyongpan T."/>
            <person name="Mondo S.J."/>
            <person name="Barry K."/>
            <person name="Sandor L."/>
            <person name="Lee J."/>
            <person name="Lipzen A."/>
            <person name="Pangilinan J."/>
            <person name="LaButti K."/>
            <person name="Hainaut M."/>
            <person name="Henrissat B."/>
            <person name="Grigoriev I.V."/>
            <person name="Spatafora J.W."/>
            <person name="Aime M.C."/>
        </authorList>
    </citation>
    <scope>NUCLEOTIDE SEQUENCE [LARGE SCALE GENOMIC DNA]</scope>
    <source>
        <strain evidence="2 3">MCA 3645</strain>
    </source>
</reference>
<gene>
    <name evidence="2" type="ORF">BCV70DRAFT_16224</name>
</gene>
<feature type="compositionally biased region" description="Polar residues" evidence="1">
    <location>
        <begin position="9"/>
        <end position="21"/>
    </location>
</feature>
<evidence type="ECO:0000256" key="1">
    <source>
        <dbReference type="SAM" id="MobiDB-lite"/>
    </source>
</evidence>
<proteinExistence type="predicted"/>
<sequence>MFPPAGSNGPVQGNQACCAPSNSSASLAVEAELRRARRTGSYEKHRGAFSSFAAHSTLVRRSKPSMPSCSLSTAPYRKTSRQSEEQVCVKAKHCSVSPAWLVDLISQHEDKTAQYRLLQCLDQRRSGAFNRQDVMAPGLPCRIAVRCKTLARRRFSQEIQARPLSMSSM</sequence>
<keyword evidence="3" id="KW-1185">Reference proteome</keyword>